<evidence type="ECO:0000313" key="2">
    <source>
        <dbReference type="WBParaSite" id="JU765_v2.g20289.t1"/>
    </source>
</evidence>
<evidence type="ECO:0000313" key="1">
    <source>
        <dbReference type="Proteomes" id="UP000887576"/>
    </source>
</evidence>
<reference evidence="2" key="1">
    <citation type="submission" date="2025-08" db="UniProtKB">
        <authorList>
            <consortium name="WormBaseParasite"/>
        </authorList>
    </citation>
    <scope>IDENTIFICATION</scope>
</reference>
<name>A0AC34QXR0_9BILA</name>
<dbReference type="WBParaSite" id="JU765_v2.g20289.t1">
    <property type="protein sequence ID" value="JU765_v2.g20289.t1"/>
    <property type="gene ID" value="JU765_v2.g20289"/>
</dbReference>
<dbReference type="Proteomes" id="UP000887576">
    <property type="component" value="Unplaced"/>
</dbReference>
<sequence length="380" mass="43639">MIPRVRSHHINAKRLELLKSQMSAAELIKSPMNGDLANNNNTTLEKPTPEKPVEILRINVGGRSARLNADLIQQRLESSRLAHFCAKTHVERLTECDTFFEHSKEYYFERSPIIFEYIVDFYVTGRLHRPMETENMVPHWSLQAMEVCCMIWFTFEYLCRFSVHPRKCDFVKQALNVIDLLTILPFFVEECLPFFGFGEVELKNLRGPMVVMRVMRLARVLRIFKLARYSIGLRAFGETMRKSAAELSMLGMFLLTGIMLFSTAIYFFERDEPNTKFYSIPSACWWCIVTMTTVGYGDLVPVTTGGKVVAAMASVCGIIVLAFPISMIIDKFAESTGEWYGDELVMNLQHHRRNDPRFKSEKRVSSCGGQFYPTLINNGV</sequence>
<proteinExistence type="predicted"/>
<protein>
    <submittedName>
        <fullName evidence="2">BTB domain-containing protein</fullName>
    </submittedName>
</protein>
<organism evidence="1 2">
    <name type="scientific">Panagrolaimus sp. JU765</name>
    <dbReference type="NCBI Taxonomy" id="591449"/>
    <lineage>
        <taxon>Eukaryota</taxon>
        <taxon>Metazoa</taxon>
        <taxon>Ecdysozoa</taxon>
        <taxon>Nematoda</taxon>
        <taxon>Chromadorea</taxon>
        <taxon>Rhabditida</taxon>
        <taxon>Tylenchina</taxon>
        <taxon>Panagrolaimomorpha</taxon>
        <taxon>Panagrolaimoidea</taxon>
        <taxon>Panagrolaimidae</taxon>
        <taxon>Panagrolaimus</taxon>
    </lineage>
</organism>
<accession>A0AC34QXR0</accession>